<sequence length="697" mass="74932">MPNARKAATTTVCHSAQGQRSIKVMSDSRNNSNKLFKSERKVVAMSESPSPSPASLADDAGKNASASRAESGVTSSVGANAGGSEGWTGEAAPPPSPASLFDGIAAAQQRYVLNSCSPGRRLAPVASVAPSDPPPPWYDASSEQHALQWGHLPFVVDELVCLPSTEEGPDGFNWRLLTKIAMFMVFYACIILCAYQSVMVGIQDWCAVRNLVLILGLLLTVLPFMNDTCFEILDGYPEIREKLELLATASCNAESSATCYGRERKFGRISLRRLSRSMVVWYVSAVALLEWKAMAPLVTCFGSLMLAAIQAASCSLESVFGDSVDSVNLTEVLPSTSFADLRVADIQAPFLFRILSRFFMVTFWINFAYCISPLRTAIVNLVRLFRFVTGATMTETTCALANMFLPMVYDPFLRAESTIMLQPYLPAMTPSELFTAITCGFATLSASVLPELVQAGIELNGVVTSGILGSLGSLCISKIYLPEVDKVKVKRGHFSTNKTQQLWLVEVLGGGMMTSLVLAGCMMGCLIAFITFHAFADGIISCVGDAAGVDGLGVDNGKRSRAQDVAAALFRPYACVFGLPWDHTEVVARVMALKALLHEPAAAAYLVNQMSRFGRRARTVAMMSMCCSPSIVSCGVLLAVLQLLSPRRTKELGGLVAPAMVNAFTVNVINGCLACMSETNSLMARDVIVPEITTENN</sequence>
<evidence type="ECO:0000313" key="1">
    <source>
        <dbReference type="EMBL" id="KAH6945821.1"/>
    </source>
</evidence>
<organism evidence="1 2">
    <name type="scientific">Hyalomma asiaticum</name>
    <name type="common">Tick</name>
    <dbReference type="NCBI Taxonomy" id="266040"/>
    <lineage>
        <taxon>Eukaryota</taxon>
        <taxon>Metazoa</taxon>
        <taxon>Ecdysozoa</taxon>
        <taxon>Arthropoda</taxon>
        <taxon>Chelicerata</taxon>
        <taxon>Arachnida</taxon>
        <taxon>Acari</taxon>
        <taxon>Parasitiformes</taxon>
        <taxon>Ixodida</taxon>
        <taxon>Ixodoidea</taxon>
        <taxon>Ixodidae</taxon>
        <taxon>Hyalomminae</taxon>
        <taxon>Hyalomma</taxon>
    </lineage>
</organism>
<keyword evidence="2" id="KW-1185">Reference proteome</keyword>
<protein>
    <submittedName>
        <fullName evidence="1">Uncharacterized protein</fullName>
    </submittedName>
</protein>
<dbReference type="EMBL" id="CM023481">
    <property type="protein sequence ID" value="KAH6945821.1"/>
    <property type="molecule type" value="Genomic_DNA"/>
</dbReference>
<reference evidence="1" key="1">
    <citation type="submission" date="2020-05" db="EMBL/GenBank/DDBJ databases">
        <title>Large-scale comparative analyses of tick genomes elucidate their genetic diversity and vector capacities.</title>
        <authorList>
            <person name="Jia N."/>
            <person name="Wang J."/>
            <person name="Shi W."/>
            <person name="Du L."/>
            <person name="Sun Y."/>
            <person name="Zhan W."/>
            <person name="Jiang J."/>
            <person name="Wang Q."/>
            <person name="Zhang B."/>
            <person name="Ji P."/>
            <person name="Sakyi L.B."/>
            <person name="Cui X."/>
            <person name="Yuan T."/>
            <person name="Jiang B."/>
            <person name="Yang W."/>
            <person name="Lam T.T.-Y."/>
            <person name="Chang Q."/>
            <person name="Ding S."/>
            <person name="Wang X."/>
            <person name="Zhu J."/>
            <person name="Ruan X."/>
            <person name="Zhao L."/>
            <person name="Wei J."/>
            <person name="Que T."/>
            <person name="Du C."/>
            <person name="Cheng J."/>
            <person name="Dai P."/>
            <person name="Han X."/>
            <person name="Huang E."/>
            <person name="Gao Y."/>
            <person name="Liu J."/>
            <person name="Shao H."/>
            <person name="Ye R."/>
            <person name="Li L."/>
            <person name="Wei W."/>
            <person name="Wang X."/>
            <person name="Wang C."/>
            <person name="Yang T."/>
            <person name="Huo Q."/>
            <person name="Li W."/>
            <person name="Guo W."/>
            <person name="Chen H."/>
            <person name="Zhou L."/>
            <person name="Ni X."/>
            <person name="Tian J."/>
            <person name="Zhou Y."/>
            <person name="Sheng Y."/>
            <person name="Liu T."/>
            <person name="Pan Y."/>
            <person name="Xia L."/>
            <person name="Li J."/>
            <person name="Zhao F."/>
            <person name="Cao W."/>
        </authorList>
    </citation>
    <scope>NUCLEOTIDE SEQUENCE</scope>
    <source>
        <strain evidence="1">Hyas-2018</strain>
    </source>
</reference>
<name>A0ACB7THW7_HYAAI</name>
<evidence type="ECO:0000313" key="2">
    <source>
        <dbReference type="Proteomes" id="UP000821845"/>
    </source>
</evidence>
<comment type="caution">
    <text evidence="1">The sequence shown here is derived from an EMBL/GenBank/DDBJ whole genome shotgun (WGS) entry which is preliminary data.</text>
</comment>
<gene>
    <name evidence="1" type="ORF">HPB50_010083</name>
</gene>
<dbReference type="Proteomes" id="UP000821845">
    <property type="component" value="Chromosome 1"/>
</dbReference>
<accession>A0ACB7THW7</accession>
<proteinExistence type="predicted"/>